<dbReference type="AlphaFoldDB" id="A0A482XS65"/>
<feature type="region of interest" description="Disordered" evidence="1">
    <location>
        <begin position="1"/>
        <end position="28"/>
    </location>
</feature>
<dbReference type="STRING" id="195883.A0A482XS65"/>
<proteinExistence type="predicted"/>
<dbReference type="Proteomes" id="UP000291343">
    <property type="component" value="Unassembled WGS sequence"/>
</dbReference>
<evidence type="ECO:0000313" key="2">
    <source>
        <dbReference type="EMBL" id="RZF48666.1"/>
    </source>
</evidence>
<evidence type="ECO:0000256" key="1">
    <source>
        <dbReference type="SAM" id="MobiDB-lite"/>
    </source>
</evidence>
<organism evidence="2 3">
    <name type="scientific">Laodelphax striatellus</name>
    <name type="common">Small brown planthopper</name>
    <name type="synonym">Delphax striatella</name>
    <dbReference type="NCBI Taxonomy" id="195883"/>
    <lineage>
        <taxon>Eukaryota</taxon>
        <taxon>Metazoa</taxon>
        <taxon>Ecdysozoa</taxon>
        <taxon>Arthropoda</taxon>
        <taxon>Hexapoda</taxon>
        <taxon>Insecta</taxon>
        <taxon>Pterygota</taxon>
        <taxon>Neoptera</taxon>
        <taxon>Paraneoptera</taxon>
        <taxon>Hemiptera</taxon>
        <taxon>Auchenorrhyncha</taxon>
        <taxon>Fulgoroidea</taxon>
        <taxon>Delphacidae</taxon>
        <taxon>Criomorphinae</taxon>
        <taxon>Laodelphax</taxon>
    </lineage>
</organism>
<keyword evidence="3" id="KW-1185">Reference proteome</keyword>
<feature type="compositionally biased region" description="Gly residues" evidence="1">
    <location>
        <begin position="52"/>
        <end position="64"/>
    </location>
</feature>
<gene>
    <name evidence="2" type="ORF">LSTR_LSTR010756</name>
</gene>
<dbReference type="EMBL" id="QKKF02001335">
    <property type="protein sequence ID" value="RZF48666.1"/>
    <property type="molecule type" value="Genomic_DNA"/>
</dbReference>
<feature type="compositionally biased region" description="Low complexity" evidence="1">
    <location>
        <begin position="65"/>
        <end position="76"/>
    </location>
</feature>
<accession>A0A482XS65</accession>
<reference evidence="2 3" key="1">
    <citation type="journal article" date="2017" name="Gigascience">
        <title>Genome sequence of the small brown planthopper, Laodelphax striatellus.</title>
        <authorList>
            <person name="Zhu J."/>
            <person name="Jiang F."/>
            <person name="Wang X."/>
            <person name="Yang P."/>
            <person name="Bao Y."/>
            <person name="Zhao W."/>
            <person name="Wang W."/>
            <person name="Lu H."/>
            <person name="Wang Q."/>
            <person name="Cui N."/>
            <person name="Li J."/>
            <person name="Chen X."/>
            <person name="Luo L."/>
            <person name="Yu J."/>
            <person name="Kang L."/>
            <person name="Cui F."/>
        </authorList>
    </citation>
    <scope>NUCLEOTIDE SEQUENCE [LARGE SCALE GENOMIC DNA]</scope>
    <source>
        <strain evidence="2">Lst14</strain>
    </source>
</reference>
<dbReference type="OrthoDB" id="2316821at2759"/>
<feature type="region of interest" description="Disordered" evidence="1">
    <location>
        <begin position="50"/>
        <end position="76"/>
    </location>
</feature>
<protein>
    <submittedName>
        <fullName evidence="2">Uncharacterized protein</fullName>
    </submittedName>
</protein>
<comment type="caution">
    <text evidence="2">The sequence shown here is derived from an EMBL/GenBank/DDBJ whole genome shotgun (WGS) entry which is preliminary data.</text>
</comment>
<name>A0A482XS65_LAOST</name>
<evidence type="ECO:0000313" key="3">
    <source>
        <dbReference type="Proteomes" id="UP000291343"/>
    </source>
</evidence>
<sequence length="199" mass="20871">MPSQSRSGRSKNVAGRSRHRATPAKLVPSGSGIMDIKLAIQQLTMRSHTAGAAGGGGGSGGGGYSTSTYSSLSGSESSEPAVRRLMRHSSLETINTNVTSADEFVWVDSHNRYGGWLQHLRGPNHDVLGGCQRTAENMGACKVHSSPLTAAGALRAARRAQRSASPSRLHVAARQRSGKRLAAFILCRGVGPTLIKTPT</sequence>
<dbReference type="InParanoid" id="A0A482XS65"/>